<name>A0A2J6QY24_HYAVF</name>
<sequence>MELIVTETYVDPRARVTAQCEHADMLHLPPTEPQPDVLIGCSVYTEEGEYRVYTREAVYHACSSPEQTAMTSEASSWKRKLSLPSPFKNGHNGRKRPADMMTSTPSLQQSPCTPKTFFSASYFYRPLLTQKNAYVGKPDVSGRQPEPADAYFALPEPALFVPATRVALAETQTAASGPAHGMIDVSVPQEERPAKMPRLASFL</sequence>
<keyword evidence="3" id="KW-1185">Reference proteome</keyword>
<reference evidence="2 3" key="1">
    <citation type="submission" date="2016-04" db="EMBL/GenBank/DDBJ databases">
        <title>A degradative enzymes factory behind the ericoid mycorrhizal symbiosis.</title>
        <authorList>
            <consortium name="DOE Joint Genome Institute"/>
            <person name="Martino E."/>
            <person name="Morin E."/>
            <person name="Grelet G."/>
            <person name="Kuo A."/>
            <person name="Kohler A."/>
            <person name="Daghino S."/>
            <person name="Barry K."/>
            <person name="Choi C."/>
            <person name="Cichocki N."/>
            <person name="Clum A."/>
            <person name="Copeland A."/>
            <person name="Hainaut M."/>
            <person name="Haridas S."/>
            <person name="Labutti K."/>
            <person name="Lindquist E."/>
            <person name="Lipzen A."/>
            <person name="Khouja H.-R."/>
            <person name="Murat C."/>
            <person name="Ohm R."/>
            <person name="Olson A."/>
            <person name="Spatafora J."/>
            <person name="Veneault-Fourrey C."/>
            <person name="Henrissat B."/>
            <person name="Grigoriev I."/>
            <person name="Martin F."/>
            <person name="Perotto S."/>
        </authorList>
    </citation>
    <scope>NUCLEOTIDE SEQUENCE [LARGE SCALE GENOMIC DNA]</scope>
    <source>
        <strain evidence="2 3">F</strain>
    </source>
</reference>
<feature type="compositionally biased region" description="Polar residues" evidence="1">
    <location>
        <begin position="101"/>
        <end position="112"/>
    </location>
</feature>
<dbReference type="AlphaFoldDB" id="A0A2J6QY24"/>
<dbReference type="Proteomes" id="UP000235786">
    <property type="component" value="Unassembled WGS sequence"/>
</dbReference>
<evidence type="ECO:0000256" key="1">
    <source>
        <dbReference type="SAM" id="MobiDB-lite"/>
    </source>
</evidence>
<dbReference type="EMBL" id="KZ613963">
    <property type="protein sequence ID" value="PMD31162.1"/>
    <property type="molecule type" value="Genomic_DNA"/>
</dbReference>
<accession>A0A2J6QY24</accession>
<dbReference type="OrthoDB" id="10287252at2759"/>
<evidence type="ECO:0000313" key="2">
    <source>
        <dbReference type="EMBL" id="PMD31162.1"/>
    </source>
</evidence>
<gene>
    <name evidence="2" type="ORF">L207DRAFT_519436</name>
</gene>
<protein>
    <submittedName>
        <fullName evidence="2">Uncharacterized protein</fullName>
    </submittedName>
</protein>
<feature type="region of interest" description="Disordered" evidence="1">
    <location>
        <begin position="81"/>
        <end position="112"/>
    </location>
</feature>
<organism evidence="2 3">
    <name type="scientific">Hyaloscypha variabilis (strain UAMH 11265 / GT02V1 / F)</name>
    <name type="common">Meliniomyces variabilis</name>
    <dbReference type="NCBI Taxonomy" id="1149755"/>
    <lineage>
        <taxon>Eukaryota</taxon>
        <taxon>Fungi</taxon>
        <taxon>Dikarya</taxon>
        <taxon>Ascomycota</taxon>
        <taxon>Pezizomycotina</taxon>
        <taxon>Leotiomycetes</taxon>
        <taxon>Helotiales</taxon>
        <taxon>Hyaloscyphaceae</taxon>
        <taxon>Hyaloscypha</taxon>
        <taxon>Hyaloscypha variabilis</taxon>
    </lineage>
</organism>
<proteinExistence type="predicted"/>
<evidence type="ECO:0000313" key="3">
    <source>
        <dbReference type="Proteomes" id="UP000235786"/>
    </source>
</evidence>